<name>A0A9X2FNP1_9RHOB</name>
<reference evidence="2" key="1">
    <citation type="submission" date="2022-06" db="EMBL/GenBank/DDBJ databases">
        <title>Limimaricola sediminis sp. nov., isolated from an intertidal sediment.</title>
        <authorList>
            <person name="Shao X."/>
        </authorList>
    </citation>
    <scope>NUCLEOTIDE SEQUENCE</scope>
    <source>
        <strain evidence="2">ASW11-118</strain>
    </source>
</reference>
<protein>
    <submittedName>
        <fullName evidence="2">VPLPA-CTERM sorting domain-containing protein</fullName>
    </submittedName>
</protein>
<dbReference type="Proteomes" id="UP001139477">
    <property type="component" value="Unassembled WGS sequence"/>
</dbReference>
<dbReference type="RefSeq" id="WP_253331218.1">
    <property type="nucleotide sequence ID" value="NZ_JAMYXC010000112.1"/>
</dbReference>
<dbReference type="EMBL" id="JAMYXC010000112">
    <property type="protein sequence ID" value="MCP1168371.1"/>
    <property type="molecule type" value="Genomic_DNA"/>
</dbReference>
<proteinExistence type="predicted"/>
<dbReference type="InterPro" id="IPR022472">
    <property type="entry name" value="VPLPA-CTERM"/>
</dbReference>
<organism evidence="2 3">
    <name type="scientific">Limimaricola litoreus</name>
    <dbReference type="NCBI Taxonomy" id="2955316"/>
    <lineage>
        <taxon>Bacteria</taxon>
        <taxon>Pseudomonadati</taxon>
        <taxon>Pseudomonadota</taxon>
        <taxon>Alphaproteobacteria</taxon>
        <taxon>Rhodobacterales</taxon>
        <taxon>Paracoccaceae</taxon>
        <taxon>Limimaricola</taxon>
    </lineage>
</organism>
<sequence>MTKHSFFSALAAICLAAPASATVIQFGAGDWVYNNTAATEQPKWIVKIDDETDATRLFFQVALDPTTPSTGDVLGLGFSSSIPGIASTDIQGFTSPTGDGVTNFLTNTSKCGTGPTGNGGGCKFDAAQVFDYMLRIGDTGSASGLNNDFSFYINKDVDLDTTTFSAVGIRAQTVGAPPTGGGGSTKDYNLKPECIANCGDDAPPPNPVPLPAAGWLLLAALGGTAGLRRFRKTG</sequence>
<dbReference type="NCBIfam" id="TIGR03370">
    <property type="entry name" value="VPLPA-CTERM"/>
    <property type="match status" value="1"/>
</dbReference>
<keyword evidence="3" id="KW-1185">Reference proteome</keyword>
<feature type="signal peptide" evidence="1">
    <location>
        <begin position="1"/>
        <end position="21"/>
    </location>
</feature>
<feature type="chain" id="PRO_5040989763" evidence="1">
    <location>
        <begin position="22"/>
        <end position="234"/>
    </location>
</feature>
<evidence type="ECO:0000313" key="2">
    <source>
        <dbReference type="EMBL" id="MCP1168371.1"/>
    </source>
</evidence>
<evidence type="ECO:0000313" key="3">
    <source>
        <dbReference type="Proteomes" id="UP001139477"/>
    </source>
</evidence>
<gene>
    <name evidence="2" type="ORF">NHG85_07505</name>
</gene>
<comment type="caution">
    <text evidence="2">The sequence shown here is derived from an EMBL/GenBank/DDBJ whole genome shotgun (WGS) entry which is preliminary data.</text>
</comment>
<accession>A0A9X2FNP1</accession>
<keyword evidence="1" id="KW-0732">Signal</keyword>
<dbReference type="AlphaFoldDB" id="A0A9X2FNP1"/>
<evidence type="ECO:0000256" key="1">
    <source>
        <dbReference type="SAM" id="SignalP"/>
    </source>
</evidence>